<accession>A0A2C5XWE2</accession>
<dbReference type="Proteomes" id="UP000224854">
    <property type="component" value="Unassembled WGS sequence"/>
</dbReference>
<dbReference type="EMBL" id="NJEU01000830">
    <property type="protein sequence ID" value="PHH70198.1"/>
    <property type="molecule type" value="Genomic_DNA"/>
</dbReference>
<comment type="caution">
    <text evidence="2">The sequence shown here is derived from an EMBL/GenBank/DDBJ whole genome shotgun (WGS) entry which is preliminary data.</text>
</comment>
<sequence length="150" mass="16836">MELCSYCSRIPAKLFSTRRNHQCDYNHQPTLTALQQSASAGCQGCRLFARAIETSTERYAGKYALARSWEDGDGVRLSSTKFGWQVVRVGWKEAGHFRARAIPKEWSECVLDIKQGGLDMGQAEWKSNSRRRRVEISGRGPGGCEHTPPT</sequence>
<reference evidence="2 3" key="1">
    <citation type="submission" date="2017-06" db="EMBL/GenBank/DDBJ databases">
        <title>Ant-infecting Ophiocordyceps genomes reveal a high diversity of potential behavioral manipulation genes and a possible major role for enterotoxins.</title>
        <authorList>
            <person name="De Bekker C."/>
            <person name="Evans H.C."/>
            <person name="Brachmann A."/>
            <person name="Hughes D.P."/>
        </authorList>
    </citation>
    <scope>NUCLEOTIDE SEQUENCE [LARGE SCALE GENOMIC DNA]</scope>
    <source>
        <strain evidence="2 3">1348a</strain>
    </source>
</reference>
<feature type="region of interest" description="Disordered" evidence="1">
    <location>
        <begin position="129"/>
        <end position="150"/>
    </location>
</feature>
<organism evidence="2 3">
    <name type="scientific">Ophiocordyceps australis</name>
    <dbReference type="NCBI Taxonomy" id="1399860"/>
    <lineage>
        <taxon>Eukaryota</taxon>
        <taxon>Fungi</taxon>
        <taxon>Dikarya</taxon>
        <taxon>Ascomycota</taxon>
        <taxon>Pezizomycotina</taxon>
        <taxon>Sordariomycetes</taxon>
        <taxon>Hypocreomycetidae</taxon>
        <taxon>Hypocreales</taxon>
        <taxon>Ophiocordycipitaceae</taxon>
        <taxon>Ophiocordyceps</taxon>
    </lineage>
</organism>
<evidence type="ECO:0000256" key="1">
    <source>
        <dbReference type="SAM" id="MobiDB-lite"/>
    </source>
</evidence>
<keyword evidence="3" id="KW-1185">Reference proteome</keyword>
<evidence type="ECO:0000313" key="3">
    <source>
        <dbReference type="Proteomes" id="UP000224854"/>
    </source>
</evidence>
<gene>
    <name evidence="2" type="ORF">CDD82_7283</name>
</gene>
<dbReference type="AlphaFoldDB" id="A0A2C5XWE2"/>
<protein>
    <submittedName>
        <fullName evidence="2">Uncharacterized protein</fullName>
    </submittedName>
</protein>
<evidence type="ECO:0000313" key="2">
    <source>
        <dbReference type="EMBL" id="PHH70198.1"/>
    </source>
</evidence>
<proteinExistence type="predicted"/>
<name>A0A2C5XWE2_9HYPO</name>